<dbReference type="Proteomes" id="UP000789901">
    <property type="component" value="Unassembled WGS sequence"/>
</dbReference>
<protein>
    <submittedName>
        <fullName evidence="1">43371_t:CDS:1</fullName>
    </submittedName>
</protein>
<dbReference type="EMBL" id="CAJVQB010041155">
    <property type="protein sequence ID" value="CAG8829231.1"/>
    <property type="molecule type" value="Genomic_DNA"/>
</dbReference>
<gene>
    <name evidence="1" type="ORF">GMARGA_LOCUS29938</name>
</gene>
<evidence type="ECO:0000313" key="2">
    <source>
        <dbReference type="Proteomes" id="UP000789901"/>
    </source>
</evidence>
<organism evidence="1 2">
    <name type="scientific">Gigaspora margarita</name>
    <dbReference type="NCBI Taxonomy" id="4874"/>
    <lineage>
        <taxon>Eukaryota</taxon>
        <taxon>Fungi</taxon>
        <taxon>Fungi incertae sedis</taxon>
        <taxon>Mucoromycota</taxon>
        <taxon>Glomeromycotina</taxon>
        <taxon>Glomeromycetes</taxon>
        <taxon>Diversisporales</taxon>
        <taxon>Gigasporaceae</taxon>
        <taxon>Gigaspora</taxon>
    </lineage>
</organism>
<sequence>FNVGNKVSRYKFSVVKYIEYKEETTTLIIMIFLKSHKRYRVFYVKGNTIKEKDTVMLEKIYYFEYDSKNKIQKLCQ</sequence>
<name>A0ABN7WEM0_GIGMA</name>
<feature type="non-terminal residue" evidence="1">
    <location>
        <position position="1"/>
    </location>
</feature>
<comment type="caution">
    <text evidence="1">The sequence shown here is derived from an EMBL/GenBank/DDBJ whole genome shotgun (WGS) entry which is preliminary data.</text>
</comment>
<keyword evidence="2" id="KW-1185">Reference proteome</keyword>
<reference evidence="1 2" key="1">
    <citation type="submission" date="2021-06" db="EMBL/GenBank/DDBJ databases">
        <authorList>
            <person name="Kallberg Y."/>
            <person name="Tangrot J."/>
            <person name="Rosling A."/>
        </authorList>
    </citation>
    <scope>NUCLEOTIDE SEQUENCE [LARGE SCALE GENOMIC DNA]</scope>
    <source>
        <strain evidence="1 2">120-4 pot B 10/14</strain>
    </source>
</reference>
<proteinExistence type="predicted"/>
<accession>A0ABN7WEM0</accession>
<evidence type="ECO:0000313" key="1">
    <source>
        <dbReference type="EMBL" id="CAG8829231.1"/>
    </source>
</evidence>